<dbReference type="RefSeq" id="WP_114402664.1">
    <property type="nucleotide sequence ID" value="NZ_QPGB01000002.1"/>
</dbReference>
<evidence type="ECO:0000313" key="2">
    <source>
        <dbReference type="Proteomes" id="UP000252357"/>
    </source>
</evidence>
<proteinExistence type="predicted"/>
<dbReference type="AlphaFoldDB" id="A0A368L609"/>
<name>A0A368L609_9BURK</name>
<sequence>MSSSDPVDSIDNRALLNASNQASDSDYYGWGNRPALAPVMRPETLSLLSGLRPSGWGAGLGLLPQEPGAAPLLSEGFDPFNPDAGRLTLAQNAYASQDPRFTMTDGGGGRDRLQLSLPGEALPINEKLRLIQMLDKFGYPDTAADYRASLASQLAAIPNQSAAEDARLARAGRPEVKVGPEAPSSVEYDALGNPIGYSTSTSGGPSTMPYREQMRNIGLGLRTGAANVGIGLVQGPIGFVSDVTKGYMMLYDQAFNGGRLVSQIDGQFNLRPFNYSPGMAGQVGGLLGETLSPLGWVKAGRAVYALEEGLTSGIQGSAQTLRNWGVPDWKITPRPFEYGTLNANPLPLSFGRVRGSSARSFSGGMPTLEGNAYNPDLVNLRSADFYSQYGTNPVRGTMSNLEARQWYLSEDAKILGRIDSSASLETQAKQAFDFRNANRTDAREFMSDRVSADRLIREEPNMTWQQMIESKAARGYSGDDIYHSILNSAQKTRASVNKQYGLD</sequence>
<protein>
    <submittedName>
        <fullName evidence="1">Uncharacterized protein</fullName>
    </submittedName>
</protein>
<comment type="caution">
    <text evidence="1">The sequence shown here is derived from an EMBL/GenBank/DDBJ whole genome shotgun (WGS) entry which is preliminary data.</text>
</comment>
<gene>
    <name evidence="1" type="ORF">DU000_07175</name>
</gene>
<keyword evidence="2" id="KW-1185">Reference proteome</keyword>
<dbReference type="OrthoDB" id="7366611at2"/>
<organism evidence="1 2">
    <name type="scientific">Parvibium lacunae</name>
    <dbReference type="NCBI Taxonomy" id="1888893"/>
    <lineage>
        <taxon>Bacteria</taxon>
        <taxon>Pseudomonadati</taxon>
        <taxon>Pseudomonadota</taxon>
        <taxon>Betaproteobacteria</taxon>
        <taxon>Burkholderiales</taxon>
        <taxon>Alcaligenaceae</taxon>
        <taxon>Parvibium</taxon>
    </lineage>
</organism>
<dbReference type="Proteomes" id="UP000252357">
    <property type="component" value="Unassembled WGS sequence"/>
</dbReference>
<reference evidence="1 2" key="1">
    <citation type="journal article" date="2018" name="Int. J. Syst. Evol. Microbiol.">
        <title>Parvibium lacunae gen. nov., sp. nov., a new member of the family Alcaligenaceae isolated from a freshwater pond.</title>
        <authorList>
            <person name="Chen W.M."/>
            <person name="Xie P.B."/>
            <person name="Hsu M.Y."/>
            <person name="Sheu S.Y."/>
        </authorList>
    </citation>
    <scope>NUCLEOTIDE SEQUENCE [LARGE SCALE GENOMIC DNA]</scope>
    <source>
        <strain evidence="1 2">KMB9</strain>
    </source>
</reference>
<evidence type="ECO:0000313" key="1">
    <source>
        <dbReference type="EMBL" id="RCS58580.1"/>
    </source>
</evidence>
<dbReference type="EMBL" id="QPGB01000002">
    <property type="protein sequence ID" value="RCS58580.1"/>
    <property type="molecule type" value="Genomic_DNA"/>
</dbReference>
<accession>A0A368L609</accession>